<comment type="similarity">
    <text evidence="5 14">Belongs to the cytochrome P450 family.</text>
</comment>
<evidence type="ECO:0000256" key="1">
    <source>
        <dbReference type="ARBA" id="ARBA00001971"/>
    </source>
</evidence>
<dbReference type="PRINTS" id="PR00463">
    <property type="entry name" value="EP450I"/>
</dbReference>
<dbReference type="PRINTS" id="PR00385">
    <property type="entry name" value="P450"/>
</dbReference>
<dbReference type="Pfam" id="PF00067">
    <property type="entry name" value="p450"/>
    <property type="match status" value="1"/>
</dbReference>
<dbReference type="InterPro" id="IPR050196">
    <property type="entry name" value="Cytochrome_P450_Monoox"/>
</dbReference>
<gene>
    <name evidence="16" type="ORF">IPOD504_LOCUS9708</name>
</gene>
<comment type="subcellular location">
    <subcellularLocation>
        <location evidence="4">Endoplasmic reticulum membrane</location>
        <topology evidence="4">Peripheral membrane protein</topology>
    </subcellularLocation>
    <subcellularLocation>
        <location evidence="3">Microsome membrane</location>
        <topology evidence="3">Peripheral membrane protein</topology>
    </subcellularLocation>
</comment>
<dbReference type="PANTHER" id="PTHR24291">
    <property type="entry name" value="CYTOCHROME P450 FAMILY 4"/>
    <property type="match status" value="1"/>
</dbReference>
<sequence length="429" mass="49390">MLLVLLVVCVLLWWWYQRRRSYLEPPEYPGALPVLGHLHLVLIANSAMVSDPDDALTVANTCFKKNFMYKFAKPWVGNGLITASVPIWKQHRKVLNPTFSLLVLNSYMEVFNRQARRLVGRLSNHAGQGPFDHLLETRQIALETICMTAMGLDLTDDALIDGKYTRAVNEVMNIFLRRYLAPWLYFDFIYQRSDLKKKQDQIVEILHNVSDGLLELSEEHGMFTEEEMREHVDTIIVSGYETIASALFFTIILIGSYPRVQECLLKELNSVLGDNERDVASQDLPRLVYLEAVIKESMRVYTVVPIVARYIDRDVKLKKCTLLAGNTCYLSLYGIHRHSMWGVEAEEFRPERWLNTATLPDNANAFLAFSLGKRNCIGKTYAMMSLKTTLAHFLQRYKVTADHTKMALKMDILLKSVTGHEIYIEKRSR</sequence>
<evidence type="ECO:0000256" key="9">
    <source>
        <dbReference type="ARBA" id="ARBA00022848"/>
    </source>
</evidence>
<evidence type="ECO:0000313" key="16">
    <source>
        <dbReference type="EMBL" id="CAH2056502.1"/>
    </source>
</evidence>
<feature type="signal peptide" evidence="15">
    <location>
        <begin position="1"/>
        <end position="21"/>
    </location>
</feature>
<keyword evidence="15" id="KW-0732">Signal</keyword>
<keyword evidence="12 14" id="KW-0503">Monooxygenase</keyword>
<evidence type="ECO:0000256" key="12">
    <source>
        <dbReference type="ARBA" id="ARBA00023033"/>
    </source>
</evidence>
<keyword evidence="17" id="KW-1185">Reference proteome</keyword>
<feature type="chain" id="PRO_5046138067" description="Cytochrome P450" evidence="15">
    <location>
        <begin position="22"/>
        <end position="429"/>
    </location>
</feature>
<dbReference type="PROSITE" id="PS00086">
    <property type="entry name" value="CYTOCHROME_P450"/>
    <property type="match status" value="1"/>
</dbReference>
<evidence type="ECO:0000256" key="7">
    <source>
        <dbReference type="ARBA" id="ARBA00022723"/>
    </source>
</evidence>
<proteinExistence type="inferred from homology"/>
<protein>
    <recommendedName>
        <fullName evidence="18">Cytochrome P450</fullName>
    </recommendedName>
</protein>
<dbReference type="InterPro" id="IPR001128">
    <property type="entry name" value="Cyt_P450"/>
</dbReference>
<keyword evidence="9" id="KW-0492">Microsome</keyword>
<organism evidence="16 17">
    <name type="scientific">Iphiclides podalirius</name>
    <name type="common">scarce swallowtail</name>
    <dbReference type="NCBI Taxonomy" id="110791"/>
    <lineage>
        <taxon>Eukaryota</taxon>
        <taxon>Metazoa</taxon>
        <taxon>Ecdysozoa</taxon>
        <taxon>Arthropoda</taxon>
        <taxon>Hexapoda</taxon>
        <taxon>Insecta</taxon>
        <taxon>Pterygota</taxon>
        <taxon>Neoptera</taxon>
        <taxon>Endopterygota</taxon>
        <taxon>Lepidoptera</taxon>
        <taxon>Glossata</taxon>
        <taxon>Ditrysia</taxon>
        <taxon>Papilionoidea</taxon>
        <taxon>Papilionidae</taxon>
        <taxon>Papilioninae</taxon>
        <taxon>Iphiclides</taxon>
    </lineage>
</organism>
<keyword evidence="10 14" id="KW-0560">Oxidoreductase</keyword>
<comment type="cofactor">
    <cofactor evidence="1">
        <name>heme</name>
        <dbReference type="ChEBI" id="CHEBI:30413"/>
    </cofactor>
</comment>
<evidence type="ECO:0000256" key="14">
    <source>
        <dbReference type="RuleBase" id="RU000461"/>
    </source>
</evidence>
<keyword evidence="11 14" id="KW-0408">Iron</keyword>
<dbReference type="EMBL" id="OW152835">
    <property type="protein sequence ID" value="CAH2056502.1"/>
    <property type="molecule type" value="Genomic_DNA"/>
</dbReference>
<keyword evidence="13" id="KW-0472">Membrane</keyword>
<dbReference type="InterPro" id="IPR002401">
    <property type="entry name" value="Cyt_P450_E_grp-I"/>
</dbReference>
<reference evidence="16" key="1">
    <citation type="submission" date="2022-03" db="EMBL/GenBank/DDBJ databases">
        <authorList>
            <person name="Martin H S."/>
        </authorList>
    </citation>
    <scope>NUCLEOTIDE SEQUENCE</scope>
</reference>
<dbReference type="Gene3D" id="1.10.630.10">
    <property type="entry name" value="Cytochrome P450"/>
    <property type="match status" value="1"/>
</dbReference>
<evidence type="ECO:0000256" key="13">
    <source>
        <dbReference type="ARBA" id="ARBA00023136"/>
    </source>
</evidence>
<feature type="non-terminal residue" evidence="16">
    <location>
        <position position="429"/>
    </location>
</feature>
<evidence type="ECO:0000256" key="8">
    <source>
        <dbReference type="ARBA" id="ARBA00022824"/>
    </source>
</evidence>
<evidence type="ECO:0000256" key="10">
    <source>
        <dbReference type="ARBA" id="ARBA00023002"/>
    </source>
</evidence>
<evidence type="ECO:0000256" key="2">
    <source>
        <dbReference type="ARBA" id="ARBA00003690"/>
    </source>
</evidence>
<evidence type="ECO:0000256" key="11">
    <source>
        <dbReference type="ARBA" id="ARBA00023004"/>
    </source>
</evidence>
<keyword evidence="6 14" id="KW-0349">Heme</keyword>
<dbReference type="InterPro" id="IPR017972">
    <property type="entry name" value="Cyt_P450_CS"/>
</dbReference>
<evidence type="ECO:0000256" key="15">
    <source>
        <dbReference type="SAM" id="SignalP"/>
    </source>
</evidence>
<dbReference type="SUPFAM" id="SSF48264">
    <property type="entry name" value="Cytochrome P450"/>
    <property type="match status" value="1"/>
</dbReference>
<dbReference type="PANTHER" id="PTHR24291:SF189">
    <property type="entry name" value="CYTOCHROME P450 4C3-RELATED"/>
    <property type="match status" value="1"/>
</dbReference>
<dbReference type="InterPro" id="IPR036396">
    <property type="entry name" value="Cyt_P450_sf"/>
</dbReference>
<evidence type="ECO:0000256" key="3">
    <source>
        <dbReference type="ARBA" id="ARBA00004174"/>
    </source>
</evidence>
<dbReference type="Proteomes" id="UP000837857">
    <property type="component" value="Chromosome 23"/>
</dbReference>
<accession>A0ABN8IGF4</accession>
<evidence type="ECO:0000256" key="5">
    <source>
        <dbReference type="ARBA" id="ARBA00010617"/>
    </source>
</evidence>
<evidence type="ECO:0000313" key="17">
    <source>
        <dbReference type="Proteomes" id="UP000837857"/>
    </source>
</evidence>
<comment type="function">
    <text evidence="2">May be involved in the metabolism of insect hormones and in the breakdown of synthetic insecticides.</text>
</comment>
<keyword evidence="7 14" id="KW-0479">Metal-binding</keyword>
<keyword evidence="8" id="KW-0256">Endoplasmic reticulum</keyword>
<name>A0ABN8IGF4_9NEOP</name>
<evidence type="ECO:0000256" key="4">
    <source>
        <dbReference type="ARBA" id="ARBA00004406"/>
    </source>
</evidence>
<evidence type="ECO:0008006" key="18">
    <source>
        <dbReference type="Google" id="ProtNLM"/>
    </source>
</evidence>
<evidence type="ECO:0000256" key="6">
    <source>
        <dbReference type="ARBA" id="ARBA00022617"/>
    </source>
</evidence>